<comment type="caution">
    <text evidence="1">The sequence shown here is derived from an EMBL/GenBank/DDBJ whole genome shotgun (WGS) entry which is preliminary data.</text>
</comment>
<evidence type="ECO:0000313" key="2">
    <source>
        <dbReference type="Proteomes" id="UP000321947"/>
    </source>
</evidence>
<dbReference type="Proteomes" id="UP000321947">
    <property type="component" value="Unassembled WGS sequence"/>
</dbReference>
<dbReference type="EMBL" id="SSTD01005479">
    <property type="protein sequence ID" value="TYK21919.1"/>
    <property type="molecule type" value="Genomic_DNA"/>
</dbReference>
<name>A0A5D3DEZ3_CUCMM</name>
<protein>
    <recommendedName>
        <fullName evidence="3">Retrotransposon protein</fullName>
    </recommendedName>
</protein>
<dbReference type="AlphaFoldDB" id="A0A5D3DEZ3"/>
<organism evidence="1 2">
    <name type="scientific">Cucumis melo var. makuwa</name>
    <name type="common">Oriental melon</name>
    <dbReference type="NCBI Taxonomy" id="1194695"/>
    <lineage>
        <taxon>Eukaryota</taxon>
        <taxon>Viridiplantae</taxon>
        <taxon>Streptophyta</taxon>
        <taxon>Embryophyta</taxon>
        <taxon>Tracheophyta</taxon>
        <taxon>Spermatophyta</taxon>
        <taxon>Magnoliopsida</taxon>
        <taxon>eudicotyledons</taxon>
        <taxon>Gunneridae</taxon>
        <taxon>Pentapetalae</taxon>
        <taxon>rosids</taxon>
        <taxon>fabids</taxon>
        <taxon>Cucurbitales</taxon>
        <taxon>Cucurbitaceae</taxon>
        <taxon>Benincaseae</taxon>
        <taxon>Cucumis</taxon>
    </lineage>
</organism>
<proteinExistence type="predicted"/>
<evidence type="ECO:0000313" key="1">
    <source>
        <dbReference type="EMBL" id="TYK21919.1"/>
    </source>
</evidence>
<sequence>MFSIERLKALRATTLEETTNPTYVEKWLSLLGKCFLLMDCLKERKVKLGTFFFVKRKKFISLVQVNMTVVEYGKRFTAKYALAFVIDEVVWCSNYELAYHGVARMDGSGRLELCTGRLGLGRRRPALSELGMASDEQWSCHTPSRTIY</sequence>
<gene>
    <name evidence="1" type="ORF">E5676_scaffold494G00610</name>
</gene>
<reference evidence="1 2" key="1">
    <citation type="submission" date="2019-08" db="EMBL/GenBank/DDBJ databases">
        <title>Draft genome sequences of two oriental melons (Cucumis melo L. var makuwa).</title>
        <authorList>
            <person name="Kwon S.-Y."/>
        </authorList>
    </citation>
    <scope>NUCLEOTIDE SEQUENCE [LARGE SCALE GENOMIC DNA]</scope>
    <source>
        <strain evidence="2">cv. Chang Bougi</strain>
        <tissue evidence="1">Leaf</tissue>
    </source>
</reference>
<evidence type="ECO:0008006" key="3">
    <source>
        <dbReference type="Google" id="ProtNLM"/>
    </source>
</evidence>
<accession>A0A5D3DEZ3</accession>